<feature type="domain" description="Solute-binding protein family 3/N-terminal" evidence="6">
    <location>
        <begin position="24"/>
        <end position="254"/>
    </location>
</feature>
<name>A0ABM7P7H4_9BACT</name>
<reference evidence="7" key="1">
    <citation type="journal article" date="2022" name="Arch. Microbiol.">
        <title>Pseudodesulfovibrio sediminis sp. nov., a mesophilic and neutrophilic sulfate-reducing bacterium isolated from sediment of a brackish lake.</title>
        <authorList>
            <person name="Takahashi A."/>
            <person name="Kojima H."/>
            <person name="Watanabe M."/>
            <person name="Fukui M."/>
        </authorList>
    </citation>
    <scope>NUCLEOTIDE SEQUENCE</scope>
    <source>
        <strain evidence="7">SF6</strain>
    </source>
</reference>
<comment type="subcellular location">
    <subcellularLocation>
        <location evidence="1">Cell envelope</location>
    </subcellularLocation>
</comment>
<evidence type="ECO:0000256" key="5">
    <source>
        <dbReference type="SAM" id="SignalP"/>
    </source>
</evidence>
<feature type="signal peptide" evidence="5">
    <location>
        <begin position="1"/>
        <end position="21"/>
    </location>
</feature>
<organism evidence="7 8">
    <name type="scientific">Pseudodesulfovibrio sediminis</name>
    <dbReference type="NCBI Taxonomy" id="2810563"/>
    <lineage>
        <taxon>Bacteria</taxon>
        <taxon>Pseudomonadati</taxon>
        <taxon>Thermodesulfobacteriota</taxon>
        <taxon>Desulfovibrionia</taxon>
        <taxon>Desulfovibrionales</taxon>
        <taxon>Desulfovibrionaceae</taxon>
    </lineage>
</organism>
<evidence type="ECO:0000313" key="8">
    <source>
        <dbReference type="Proteomes" id="UP001053296"/>
    </source>
</evidence>
<evidence type="ECO:0000256" key="4">
    <source>
        <dbReference type="RuleBase" id="RU003744"/>
    </source>
</evidence>
<feature type="chain" id="PRO_5046450600" description="Solute-binding protein family 3/N-terminal domain-containing protein" evidence="5">
    <location>
        <begin position="22"/>
        <end position="255"/>
    </location>
</feature>
<accession>A0ABM7P7H4</accession>
<dbReference type="PANTHER" id="PTHR35936">
    <property type="entry name" value="MEMBRANE-BOUND LYTIC MUREIN TRANSGLYCOSYLASE F"/>
    <property type="match status" value="1"/>
</dbReference>
<keyword evidence="8" id="KW-1185">Reference proteome</keyword>
<dbReference type="SUPFAM" id="SSF53850">
    <property type="entry name" value="Periplasmic binding protein-like II"/>
    <property type="match status" value="1"/>
</dbReference>
<sequence>MKTTIAAALFILILLTSQAQAQEPLVFAADRDYAPYSMIIDGRQAGIDMEVLMEAAHRAQLQIKFQFTSWEELLDMVKEGEIDGAVSLFASTEREKTAIYMDAIPLHYSSYALFTKVGQTFTFKTYSDLKGKIIGKVAGIDLGDEFSAARTAGTMDVKEYPDIASVIEGVLSGELDAFAGNLDVTFWRLKEMGMTSSIVSLPKQILSDKPAYAVLSRTGAVEDKSLVIQKLERAMQEMRRDGTYNKIARRYLFRF</sequence>
<dbReference type="Proteomes" id="UP001053296">
    <property type="component" value="Chromosome"/>
</dbReference>
<protein>
    <recommendedName>
        <fullName evidence="6">Solute-binding protein family 3/N-terminal domain-containing protein</fullName>
    </recommendedName>
</protein>
<dbReference type="PANTHER" id="PTHR35936:SF35">
    <property type="entry name" value="L-CYSTINE-BINDING PROTEIN TCYJ"/>
    <property type="match status" value="1"/>
</dbReference>
<evidence type="ECO:0000259" key="6">
    <source>
        <dbReference type="SMART" id="SM00062"/>
    </source>
</evidence>
<dbReference type="InterPro" id="IPR018313">
    <property type="entry name" value="SBP_3_CS"/>
</dbReference>
<dbReference type="InterPro" id="IPR001638">
    <property type="entry name" value="Solute-binding_3/MltF_N"/>
</dbReference>
<dbReference type="PROSITE" id="PS01039">
    <property type="entry name" value="SBP_BACTERIAL_3"/>
    <property type="match status" value="1"/>
</dbReference>
<proteinExistence type="inferred from homology"/>
<dbReference type="RefSeq" id="WP_229590934.1">
    <property type="nucleotide sequence ID" value="NZ_AP024485.1"/>
</dbReference>
<evidence type="ECO:0000256" key="2">
    <source>
        <dbReference type="ARBA" id="ARBA00010333"/>
    </source>
</evidence>
<evidence type="ECO:0000256" key="1">
    <source>
        <dbReference type="ARBA" id="ARBA00004196"/>
    </source>
</evidence>
<dbReference type="Gene3D" id="3.40.190.10">
    <property type="entry name" value="Periplasmic binding protein-like II"/>
    <property type="match status" value="2"/>
</dbReference>
<evidence type="ECO:0000256" key="3">
    <source>
        <dbReference type="ARBA" id="ARBA00022729"/>
    </source>
</evidence>
<gene>
    <name evidence="7" type="ORF">PSDVSF_21840</name>
</gene>
<keyword evidence="3 5" id="KW-0732">Signal</keyword>
<comment type="similarity">
    <text evidence="2 4">Belongs to the bacterial solute-binding protein 3 family.</text>
</comment>
<evidence type="ECO:0000313" key="7">
    <source>
        <dbReference type="EMBL" id="BCS88942.1"/>
    </source>
</evidence>
<dbReference type="Pfam" id="PF00497">
    <property type="entry name" value="SBP_bac_3"/>
    <property type="match status" value="2"/>
</dbReference>
<dbReference type="SMART" id="SM00062">
    <property type="entry name" value="PBPb"/>
    <property type="match status" value="1"/>
</dbReference>
<dbReference type="EMBL" id="AP024485">
    <property type="protein sequence ID" value="BCS88942.1"/>
    <property type="molecule type" value="Genomic_DNA"/>
</dbReference>